<dbReference type="PANTHER" id="PTHR23150:SF19">
    <property type="entry name" value="FORMYLGLYCINE-GENERATING ENZYME"/>
    <property type="match status" value="1"/>
</dbReference>
<dbReference type="SUPFAM" id="SSF56436">
    <property type="entry name" value="C-type lectin-like"/>
    <property type="match status" value="1"/>
</dbReference>
<name>A0A562NUJ9_9RHOB</name>
<dbReference type="InterPro" id="IPR005532">
    <property type="entry name" value="SUMF_dom"/>
</dbReference>
<dbReference type="RefSeq" id="WP_145396860.1">
    <property type="nucleotide sequence ID" value="NZ_VLKU01000003.1"/>
</dbReference>
<comment type="caution">
    <text evidence="4">The sequence shown here is derived from an EMBL/GenBank/DDBJ whole genome shotgun (WGS) entry which is preliminary data.</text>
</comment>
<proteinExistence type="predicted"/>
<dbReference type="Pfam" id="PF03781">
    <property type="entry name" value="FGE-sulfatase"/>
    <property type="match status" value="1"/>
</dbReference>
<protein>
    <submittedName>
        <fullName evidence="4">Formylglycine-generating enzyme required for sulfatase activity</fullName>
    </submittedName>
</protein>
<dbReference type="Gene3D" id="3.90.1580.10">
    <property type="entry name" value="paralog of FGE (formylglycine-generating enzyme)"/>
    <property type="match status" value="1"/>
</dbReference>
<dbReference type="AlphaFoldDB" id="A0A562NUJ9"/>
<dbReference type="OrthoDB" id="9768004at2"/>
<dbReference type="EMBL" id="VLKU01000003">
    <property type="protein sequence ID" value="TWI35793.1"/>
    <property type="molecule type" value="Genomic_DNA"/>
</dbReference>
<organism evidence="4 5">
    <name type="scientific">Paracoccus sulfuroxidans</name>
    <dbReference type="NCBI Taxonomy" id="384678"/>
    <lineage>
        <taxon>Bacteria</taxon>
        <taxon>Pseudomonadati</taxon>
        <taxon>Pseudomonadota</taxon>
        <taxon>Alphaproteobacteria</taxon>
        <taxon>Rhodobacterales</taxon>
        <taxon>Paracoccaceae</taxon>
        <taxon>Paracoccus</taxon>
    </lineage>
</organism>
<dbReference type="PANTHER" id="PTHR23150">
    <property type="entry name" value="SULFATASE MODIFYING FACTOR 1, 2"/>
    <property type="match status" value="1"/>
</dbReference>
<evidence type="ECO:0000313" key="4">
    <source>
        <dbReference type="EMBL" id="TWI35793.1"/>
    </source>
</evidence>
<feature type="chain" id="PRO_5021989130" evidence="2">
    <location>
        <begin position="24"/>
        <end position="643"/>
    </location>
</feature>
<keyword evidence="1" id="KW-0175">Coiled coil</keyword>
<accession>A0A562NUJ9</accession>
<keyword evidence="5" id="KW-1185">Reference proteome</keyword>
<feature type="domain" description="Sulfatase-modifying factor enzyme-like" evidence="3">
    <location>
        <begin position="143"/>
        <end position="392"/>
    </location>
</feature>
<evidence type="ECO:0000256" key="2">
    <source>
        <dbReference type="SAM" id="SignalP"/>
    </source>
</evidence>
<dbReference type="InterPro" id="IPR042095">
    <property type="entry name" value="SUMF_sf"/>
</dbReference>
<evidence type="ECO:0000256" key="1">
    <source>
        <dbReference type="SAM" id="Coils"/>
    </source>
</evidence>
<dbReference type="GO" id="GO:0120147">
    <property type="term" value="F:formylglycine-generating oxidase activity"/>
    <property type="evidence" value="ECO:0007669"/>
    <property type="project" value="TreeGrafter"/>
</dbReference>
<dbReference type="InterPro" id="IPR016187">
    <property type="entry name" value="CTDL_fold"/>
</dbReference>
<evidence type="ECO:0000259" key="3">
    <source>
        <dbReference type="Pfam" id="PF03781"/>
    </source>
</evidence>
<gene>
    <name evidence="4" type="ORF">IQ24_01151</name>
</gene>
<reference evidence="4 5" key="1">
    <citation type="journal article" date="2015" name="Stand. Genomic Sci.">
        <title>Genomic Encyclopedia of Bacterial and Archaeal Type Strains, Phase III: the genomes of soil and plant-associated and newly described type strains.</title>
        <authorList>
            <person name="Whitman W.B."/>
            <person name="Woyke T."/>
            <person name="Klenk H.P."/>
            <person name="Zhou Y."/>
            <person name="Lilburn T.G."/>
            <person name="Beck B.J."/>
            <person name="De Vos P."/>
            <person name="Vandamme P."/>
            <person name="Eisen J.A."/>
            <person name="Garrity G."/>
            <person name="Hugenholtz P."/>
            <person name="Kyrpides N.C."/>
        </authorList>
    </citation>
    <scope>NUCLEOTIDE SEQUENCE [LARGE SCALE GENOMIC DNA]</scope>
    <source>
        <strain evidence="4 5">CGMCC 1.5364</strain>
    </source>
</reference>
<dbReference type="Proteomes" id="UP000316225">
    <property type="component" value="Unassembled WGS sequence"/>
</dbReference>
<feature type="coiled-coil region" evidence="1">
    <location>
        <begin position="447"/>
        <end position="488"/>
    </location>
</feature>
<keyword evidence="2" id="KW-0732">Signal</keyword>
<evidence type="ECO:0000313" key="5">
    <source>
        <dbReference type="Proteomes" id="UP000316225"/>
    </source>
</evidence>
<feature type="signal peptide" evidence="2">
    <location>
        <begin position="1"/>
        <end position="23"/>
    </location>
</feature>
<dbReference type="InterPro" id="IPR051043">
    <property type="entry name" value="Sulfatase_Mod_Factor_Kinase"/>
</dbReference>
<sequence length="643" mass="69796">MIKPKLILAALMLTAPFAAPVRAAEPVLWCQIDDPAGWAGARQALIASGETDLGKLKCPETPASGSLPQELALPMPCGRHMMFRRIDVPAKGGLDQVNASFGRVIDIAAETPQAVLSNSPWNAPVSGPFAVDGEGNGLGSDKLADTQARSFYLAKYELTQPQWLAFEAGLLDQPPTETLAEDAPACTGYVTQLGAMNLRQIEAKGALSWYDAIAFSRAYSAWLIALDDQRIKGGEAPSLPWNQGATGYLRLPSEAEWEFAARGGAAYVTAQNRGRQLYQVIGTEGQPRDATLDEICAPPPRSDTPKPGAVGTRLPNLFGLYDMLCNAEEIVLDLFRPTRPDGLAGQVGGVIAKGGSSLILREGNAIGRRSEAAALFTQRGEGRTPAMGTRLAISAPVFPGRRDSEAAPVEGMANPALEENMLAGRQALLQGGAHLDAGDAQQMGQELTRLRREIAERELSREELERKTDELQVQMDRMNVALAEKEKEAVRFSIRSGMLASNLIDRIGRNMGLAMFELERIDRAAEDSGLSRAERDAQRSRVLTRLAENETRVQDAYDLYLQVQVELAARPAPLVDGALRDTQGALADLGGESLAQNLDLLVRHLGLLREQRGQLTDGLRQSWLVDVDATRAERQRDYPEYQQ</sequence>